<dbReference type="Proteomes" id="UP000799439">
    <property type="component" value="Unassembled WGS sequence"/>
</dbReference>
<dbReference type="EMBL" id="ML996094">
    <property type="protein sequence ID" value="KAF2148179.1"/>
    <property type="molecule type" value="Genomic_DNA"/>
</dbReference>
<sequence length="255" mass="29386">MAFCLSYDIDSLSMNEIQRQDNWPADQLTQYDDWDVKNLYNTRQDIAWIKRVDQKPLLLNEIQYLVRPGPLHDYIISDSCPLFRLLLIDLGFARRFSDCDRPLDYRSPEAVIPPSLRNVAKMSQSIPDVGVDAPFVAFEHPLRVVINQGDLSRRPCIGVHRGPSIMLVKVDVAFIDKHRSVLIDFWWKVNDLDCFCSVWCQSPEPSVQRLCGQLGDQIEVILFEFLELLIVGKIKQSSPGYNQMHADSFVAKFLQ</sequence>
<gene>
    <name evidence="1" type="ORF">K461DRAFT_316556</name>
</gene>
<name>A0A9P4IT27_9PEZI</name>
<protein>
    <submittedName>
        <fullName evidence="1">Uncharacterized protein</fullName>
    </submittedName>
</protein>
<evidence type="ECO:0000313" key="1">
    <source>
        <dbReference type="EMBL" id="KAF2148179.1"/>
    </source>
</evidence>
<comment type="caution">
    <text evidence="1">The sequence shown here is derived from an EMBL/GenBank/DDBJ whole genome shotgun (WGS) entry which is preliminary data.</text>
</comment>
<proteinExistence type="predicted"/>
<reference evidence="1" key="1">
    <citation type="journal article" date="2020" name="Stud. Mycol.">
        <title>101 Dothideomycetes genomes: a test case for predicting lifestyles and emergence of pathogens.</title>
        <authorList>
            <person name="Haridas S."/>
            <person name="Albert R."/>
            <person name="Binder M."/>
            <person name="Bloem J."/>
            <person name="Labutti K."/>
            <person name="Salamov A."/>
            <person name="Andreopoulos B."/>
            <person name="Baker S."/>
            <person name="Barry K."/>
            <person name="Bills G."/>
            <person name="Bluhm B."/>
            <person name="Cannon C."/>
            <person name="Castanera R."/>
            <person name="Culley D."/>
            <person name="Daum C."/>
            <person name="Ezra D."/>
            <person name="Gonzalez J."/>
            <person name="Henrissat B."/>
            <person name="Kuo A."/>
            <person name="Liang C."/>
            <person name="Lipzen A."/>
            <person name="Lutzoni F."/>
            <person name="Magnuson J."/>
            <person name="Mondo S."/>
            <person name="Nolan M."/>
            <person name="Ohm R."/>
            <person name="Pangilinan J."/>
            <person name="Park H.-J."/>
            <person name="Ramirez L."/>
            <person name="Alfaro M."/>
            <person name="Sun H."/>
            <person name="Tritt A."/>
            <person name="Yoshinaga Y."/>
            <person name="Zwiers L.-H."/>
            <person name="Turgeon B."/>
            <person name="Goodwin S."/>
            <person name="Spatafora J."/>
            <person name="Crous P."/>
            <person name="Grigoriev I."/>
        </authorList>
    </citation>
    <scope>NUCLEOTIDE SEQUENCE</scope>
    <source>
        <strain evidence="1">CBS 260.36</strain>
    </source>
</reference>
<keyword evidence="2" id="KW-1185">Reference proteome</keyword>
<dbReference type="AlphaFoldDB" id="A0A9P4IT27"/>
<accession>A0A9P4IT27</accession>
<organism evidence="1 2">
    <name type="scientific">Myriangium duriaei CBS 260.36</name>
    <dbReference type="NCBI Taxonomy" id="1168546"/>
    <lineage>
        <taxon>Eukaryota</taxon>
        <taxon>Fungi</taxon>
        <taxon>Dikarya</taxon>
        <taxon>Ascomycota</taxon>
        <taxon>Pezizomycotina</taxon>
        <taxon>Dothideomycetes</taxon>
        <taxon>Dothideomycetidae</taxon>
        <taxon>Myriangiales</taxon>
        <taxon>Myriangiaceae</taxon>
        <taxon>Myriangium</taxon>
    </lineage>
</organism>
<evidence type="ECO:0000313" key="2">
    <source>
        <dbReference type="Proteomes" id="UP000799439"/>
    </source>
</evidence>